<dbReference type="Proteomes" id="UP000284189">
    <property type="component" value="Unassembled WGS sequence"/>
</dbReference>
<comment type="similarity">
    <text evidence="1 5">Belongs to the CoaE family.</text>
</comment>
<evidence type="ECO:0000256" key="2">
    <source>
        <dbReference type="ARBA" id="ARBA00022741"/>
    </source>
</evidence>
<feature type="binding site" evidence="5">
    <location>
        <begin position="11"/>
        <end position="16"/>
    </location>
    <ligand>
        <name>ATP</name>
        <dbReference type="ChEBI" id="CHEBI:30616"/>
    </ligand>
</feature>
<evidence type="ECO:0000313" key="8">
    <source>
        <dbReference type="EMBL" id="TXK00196.1"/>
    </source>
</evidence>
<keyword evidence="5 7" id="KW-0808">Transferase</keyword>
<dbReference type="RefSeq" id="WP_119641338.1">
    <property type="nucleotide sequence ID" value="NZ_VNWL01000029.1"/>
</dbReference>
<keyword evidence="5" id="KW-0963">Cytoplasm</keyword>
<dbReference type="GO" id="GO:0015937">
    <property type="term" value="P:coenzyme A biosynthetic process"/>
    <property type="evidence" value="ECO:0007669"/>
    <property type="project" value="UniProtKB-UniRule"/>
</dbReference>
<dbReference type="InterPro" id="IPR027417">
    <property type="entry name" value="P-loop_NTPase"/>
</dbReference>
<keyword evidence="5 7" id="KW-0418">Kinase</keyword>
<keyword evidence="2 5" id="KW-0547">Nucleotide-binding</keyword>
<dbReference type="GO" id="GO:0005524">
    <property type="term" value="F:ATP binding"/>
    <property type="evidence" value="ECO:0007669"/>
    <property type="project" value="UniProtKB-UniRule"/>
</dbReference>
<organism evidence="7 9">
    <name type="scientific">Flagellimonas aequoris</name>
    <dbReference type="NCBI Taxonomy" id="2306997"/>
    <lineage>
        <taxon>Bacteria</taxon>
        <taxon>Pseudomonadati</taxon>
        <taxon>Bacteroidota</taxon>
        <taxon>Flavobacteriia</taxon>
        <taxon>Flavobacteriales</taxon>
        <taxon>Flavobacteriaceae</taxon>
        <taxon>Flagellimonas</taxon>
    </lineage>
</organism>
<dbReference type="GO" id="GO:0004140">
    <property type="term" value="F:dephospho-CoA kinase activity"/>
    <property type="evidence" value="ECO:0007669"/>
    <property type="project" value="UniProtKB-UniRule"/>
</dbReference>
<evidence type="ECO:0000313" key="7">
    <source>
        <dbReference type="EMBL" id="RIV68499.1"/>
    </source>
</evidence>
<dbReference type="SUPFAM" id="SSF52540">
    <property type="entry name" value="P-loop containing nucleoside triphosphate hydrolases"/>
    <property type="match status" value="1"/>
</dbReference>
<keyword evidence="3 5" id="KW-0067">ATP-binding</keyword>
<evidence type="ECO:0000256" key="6">
    <source>
        <dbReference type="NCBIfam" id="TIGR00152"/>
    </source>
</evidence>
<comment type="caution">
    <text evidence="7">The sequence shown here is derived from an EMBL/GenBank/DDBJ whole genome shotgun (WGS) entry which is preliminary data.</text>
</comment>
<dbReference type="UniPathway" id="UPA00241">
    <property type="reaction ID" value="UER00356"/>
</dbReference>
<evidence type="ECO:0000256" key="4">
    <source>
        <dbReference type="ARBA" id="ARBA00022993"/>
    </source>
</evidence>
<dbReference type="HAMAP" id="MF_00376">
    <property type="entry name" value="Dephospho_CoA_kinase"/>
    <property type="match status" value="1"/>
</dbReference>
<reference evidence="7 9" key="1">
    <citation type="submission" date="2018-08" db="EMBL/GenBank/DDBJ databases">
        <title>Proposal of Muricauda 72 sp.nov. and Muricauda NH166 sp.nov., isolated from seawater.</title>
        <authorList>
            <person name="Cheng H."/>
            <person name="Wu Y.-H."/>
            <person name="Guo L.-L."/>
            <person name="Xu X.-W."/>
        </authorList>
    </citation>
    <scope>NUCLEOTIDE SEQUENCE [LARGE SCALE GENOMIC DNA]</scope>
    <source>
        <strain evidence="7 9">NH166</strain>
    </source>
</reference>
<dbReference type="GO" id="GO:0005737">
    <property type="term" value="C:cytoplasm"/>
    <property type="evidence" value="ECO:0007669"/>
    <property type="project" value="UniProtKB-SubCell"/>
</dbReference>
<dbReference type="PROSITE" id="PS51219">
    <property type="entry name" value="DPCK"/>
    <property type="match status" value="1"/>
</dbReference>
<dbReference type="PANTHER" id="PTHR10695:SF46">
    <property type="entry name" value="BIFUNCTIONAL COENZYME A SYNTHASE-RELATED"/>
    <property type="match status" value="1"/>
</dbReference>
<gene>
    <name evidence="5" type="primary">coaE</name>
    <name evidence="7" type="ORF">D2U88_14900</name>
    <name evidence="8" type="ORF">FQ019_14740</name>
</gene>
<dbReference type="AlphaFoldDB" id="A0A418N412"/>
<dbReference type="Gene3D" id="3.40.50.300">
    <property type="entry name" value="P-loop containing nucleotide triphosphate hydrolases"/>
    <property type="match status" value="1"/>
</dbReference>
<dbReference type="EMBL" id="VNWL01000029">
    <property type="protein sequence ID" value="TXK00196.1"/>
    <property type="molecule type" value="Genomic_DNA"/>
</dbReference>
<protein>
    <recommendedName>
        <fullName evidence="5 6">Dephospho-CoA kinase</fullName>
        <ecNumber evidence="5 6">2.7.1.24</ecNumber>
    </recommendedName>
    <alternativeName>
        <fullName evidence="5">Dephosphocoenzyme A kinase</fullName>
    </alternativeName>
</protein>
<comment type="pathway">
    <text evidence="5">Cofactor biosynthesis; coenzyme A biosynthesis; CoA from (R)-pantothenate: step 5/5.</text>
</comment>
<comment type="function">
    <text evidence="5">Catalyzes the phosphorylation of the 3'-hydroxyl group of dephosphocoenzyme A to form coenzyme A.</text>
</comment>
<evidence type="ECO:0000256" key="1">
    <source>
        <dbReference type="ARBA" id="ARBA00009018"/>
    </source>
</evidence>
<dbReference type="NCBIfam" id="TIGR00152">
    <property type="entry name" value="dephospho-CoA kinase"/>
    <property type="match status" value="1"/>
</dbReference>
<evidence type="ECO:0000256" key="5">
    <source>
        <dbReference type="HAMAP-Rule" id="MF_00376"/>
    </source>
</evidence>
<dbReference type="EMBL" id="QXFJ01000030">
    <property type="protein sequence ID" value="RIV68499.1"/>
    <property type="molecule type" value="Genomic_DNA"/>
</dbReference>
<dbReference type="OrthoDB" id="9812943at2"/>
<reference evidence="8 10" key="2">
    <citation type="submission" date="2019-07" db="EMBL/GenBank/DDBJ databases">
        <title>Draft genome of two Muricauda strains isolated from deep sea.</title>
        <authorList>
            <person name="Sun C."/>
        </authorList>
    </citation>
    <scope>NUCLEOTIDE SEQUENCE [LARGE SCALE GENOMIC DNA]</scope>
    <source>
        <strain evidence="8 10">NH166</strain>
    </source>
</reference>
<sequence length="198" mass="22207">MMIVGLTGGIGSGKSTVAKMFRKLGVPVYDSDHEAKVLMVTSPKVRDGLIQLFGEEIYDDEGNLNRKFIADKVFKDAALLQKLNAIVHPAVREHFLEWAAGQSTPYVIQETALIFENNAQDKYDKTILVTAPMEARAHRVMARDGVDREAVLDRMRNQMTDDEKAGLAHFRIENIDLKTTRNKVKQLHAKLLALAAKF</sequence>
<dbReference type="Proteomes" id="UP000321528">
    <property type="component" value="Unassembled WGS sequence"/>
</dbReference>
<dbReference type="EC" id="2.7.1.24" evidence="5 6"/>
<accession>A0A418N412</accession>
<dbReference type="PANTHER" id="PTHR10695">
    <property type="entry name" value="DEPHOSPHO-COA KINASE-RELATED"/>
    <property type="match status" value="1"/>
</dbReference>
<name>A0A418N412_9FLAO</name>
<comment type="subcellular location">
    <subcellularLocation>
        <location evidence="5">Cytoplasm</location>
    </subcellularLocation>
</comment>
<proteinExistence type="inferred from homology"/>
<keyword evidence="4 5" id="KW-0173">Coenzyme A biosynthesis</keyword>
<evidence type="ECO:0000256" key="3">
    <source>
        <dbReference type="ARBA" id="ARBA00022840"/>
    </source>
</evidence>
<comment type="catalytic activity">
    <reaction evidence="5">
        <text>3'-dephospho-CoA + ATP = ADP + CoA + H(+)</text>
        <dbReference type="Rhea" id="RHEA:18245"/>
        <dbReference type="ChEBI" id="CHEBI:15378"/>
        <dbReference type="ChEBI" id="CHEBI:30616"/>
        <dbReference type="ChEBI" id="CHEBI:57287"/>
        <dbReference type="ChEBI" id="CHEBI:57328"/>
        <dbReference type="ChEBI" id="CHEBI:456216"/>
        <dbReference type="EC" id="2.7.1.24"/>
    </reaction>
</comment>
<evidence type="ECO:0000313" key="10">
    <source>
        <dbReference type="Proteomes" id="UP000321528"/>
    </source>
</evidence>
<dbReference type="CDD" id="cd02022">
    <property type="entry name" value="DPCK"/>
    <property type="match status" value="1"/>
</dbReference>
<evidence type="ECO:0000313" key="9">
    <source>
        <dbReference type="Proteomes" id="UP000284189"/>
    </source>
</evidence>
<dbReference type="Pfam" id="PF01121">
    <property type="entry name" value="CoaE"/>
    <property type="match status" value="1"/>
</dbReference>
<keyword evidence="10" id="KW-1185">Reference proteome</keyword>
<dbReference type="InterPro" id="IPR001977">
    <property type="entry name" value="Depp_CoAkinase"/>
</dbReference>